<evidence type="ECO:0000313" key="1">
    <source>
        <dbReference type="EMBL" id="STU56423.1"/>
    </source>
</evidence>
<evidence type="ECO:0000313" key="2">
    <source>
        <dbReference type="EMBL" id="STV08116.1"/>
    </source>
</evidence>
<keyword evidence="4" id="KW-1185">Reference proteome</keyword>
<name>A0A378AFS4_KLEPO</name>
<organism evidence="2 4">
    <name type="scientific">Klebsiella pneumoniae subsp. ozaenae</name>
    <dbReference type="NCBI Taxonomy" id="574"/>
    <lineage>
        <taxon>Bacteria</taxon>
        <taxon>Pseudomonadati</taxon>
        <taxon>Pseudomonadota</taxon>
        <taxon>Gammaproteobacteria</taxon>
        <taxon>Enterobacterales</taxon>
        <taxon>Enterobacteriaceae</taxon>
        <taxon>Klebsiella/Raoultella group</taxon>
        <taxon>Klebsiella</taxon>
        <taxon>Klebsiella pneumoniae complex</taxon>
    </lineage>
</organism>
<dbReference type="Proteomes" id="UP000255382">
    <property type="component" value="Unassembled WGS sequence"/>
</dbReference>
<dbReference type="AlphaFoldDB" id="A0A378AFS4"/>
<protein>
    <submittedName>
        <fullName evidence="2">Uncharacterized protein</fullName>
    </submittedName>
</protein>
<dbReference type="EMBL" id="UGLW01000003">
    <property type="protein sequence ID" value="STU56423.1"/>
    <property type="molecule type" value="Genomic_DNA"/>
</dbReference>
<accession>A0A378AFS4</accession>
<sequence length="77" mass="8875">MFMKNGIILSIADRIKDAFPIPTDEFRKRLEEDCYVIWKLPQFYTWQITLSSIIPACTDDIEAINAEVHGAYGSARH</sequence>
<evidence type="ECO:0000313" key="3">
    <source>
        <dbReference type="Proteomes" id="UP000254487"/>
    </source>
</evidence>
<dbReference type="EMBL" id="UGLZ01000005">
    <property type="protein sequence ID" value="STV08116.1"/>
    <property type="molecule type" value="Genomic_DNA"/>
</dbReference>
<dbReference type="Proteomes" id="UP000254487">
    <property type="component" value="Unassembled WGS sequence"/>
</dbReference>
<proteinExistence type="predicted"/>
<reference evidence="3 4" key="1">
    <citation type="submission" date="2018-06" db="EMBL/GenBank/DDBJ databases">
        <authorList>
            <consortium name="Pathogen Informatics"/>
            <person name="Doyle S."/>
        </authorList>
    </citation>
    <scope>NUCLEOTIDE SEQUENCE [LARGE SCALE GENOMIC DNA]</scope>
    <source>
        <strain evidence="1 3">NCTC10313</strain>
        <strain evidence="2 4">NCTC5050</strain>
    </source>
</reference>
<evidence type="ECO:0000313" key="4">
    <source>
        <dbReference type="Proteomes" id="UP000255382"/>
    </source>
</evidence>
<gene>
    <name evidence="1" type="ORF">NCTC10313_01112</name>
    <name evidence="2" type="ORF">NCTC5050_02292</name>
</gene>